<sequence length="63" mass="7531">MIKWIFQQNIVIKRCVQERKNDKLDSLFIEGIKKLTWNKDFLINQNNQGVAHLDEQKGYSQHS</sequence>
<gene>
    <name evidence="1" type="ORF">J6TS1_16500</name>
</gene>
<keyword evidence="2" id="KW-1185">Reference proteome</keyword>
<dbReference type="EMBL" id="BORJ01000003">
    <property type="protein sequence ID" value="GIN95780.1"/>
    <property type="molecule type" value="Genomic_DNA"/>
</dbReference>
<dbReference type="Proteomes" id="UP000680670">
    <property type="component" value="Unassembled WGS sequence"/>
</dbReference>
<comment type="caution">
    <text evidence="1">The sequence shown here is derived from an EMBL/GenBank/DDBJ whole genome shotgun (WGS) entry which is preliminary data.</text>
</comment>
<evidence type="ECO:0000313" key="1">
    <source>
        <dbReference type="EMBL" id="GIN95780.1"/>
    </source>
</evidence>
<proteinExistence type="predicted"/>
<protein>
    <recommendedName>
        <fullName evidence="3">Transposase</fullName>
    </recommendedName>
</protein>
<evidence type="ECO:0000313" key="2">
    <source>
        <dbReference type="Proteomes" id="UP000680670"/>
    </source>
</evidence>
<organism evidence="1 2">
    <name type="scientific">Siminovitchia terrae</name>
    <name type="common">Bacillus terrae</name>
    <dbReference type="NCBI Taxonomy" id="1914933"/>
    <lineage>
        <taxon>Bacteria</taxon>
        <taxon>Bacillati</taxon>
        <taxon>Bacillota</taxon>
        <taxon>Bacilli</taxon>
        <taxon>Bacillales</taxon>
        <taxon>Bacillaceae</taxon>
        <taxon>Siminovitchia</taxon>
    </lineage>
</organism>
<reference evidence="1 2" key="1">
    <citation type="submission" date="2021-03" db="EMBL/GenBank/DDBJ databases">
        <title>Antimicrobial resistance genes in bacteria isolated from Japanese honey, and their potential for conferring macrolide and lincosamide resistance in the American foulbrood pathogen Paenibacillus larvae.</title>
        <authorList>
            <person name="Okamoto M."/>
            <person name="Kumagai M."/>
            <person name="Kanamori H."/>
            <person name="Takamatsu D."/>
        </authorList>
    </citation>
    <scope>NUCLEOTIDE SEQUENCE [LARGE SCALE GENOMIC DNA]</scope>
    <source>
        <strain evidence="1 2">J6TS1</strain>
    </source>
</reference>
<name>A0ABQ4KUY6_SIMTE</name>
<evidence type="ECO:0008006" key="3">
    <source>
        <dbReference type="Google" id="ProtNLM"/>
    </source>
</evidence>
<accession>A0ABQ4KUY6</accession>